<sequence length="203" mass="22557">MKKTTKYLAPLIALGVSFGVTGSVSAQSDHSVEVKPEDTLWSISQLYEGVTVDELYEMNPNVEAFNLEVGSHLKVNAEQDSSREVYHTVTPGSTLYSIANLHANVTLDELYELNPGIDPYDLQAGDEVKVRETGASEPHISKDEAETIVRDNYDIEESTNVVYDNVVDGKYLVHVYNVVDNHTATKGWYLVNPHTGETSNYMQ</sequence>
<organism evidence="3 4">
    <name type="scientific">Halobacillus litoralis</name>
    <dbReference type="NCBI Taxonomy" id="45668"/>
    <lineage>
        <taxon>Bacteria</taxon>
        <taxon>Bacillati</taxon>
        <taxon>Bacillota</taxon>
        <taxon>Bacilli</taxon>
        <taxon>Bacillales</taxon>
        <taxon>Bacillaceae</taxon>
        <taxon>Halobacillus</taxon>
    </lineage>
</organism>
<protein>
    <recommendedName>
        <fullName evidence="2">LysM domain-containing protein</fullName>
    </recommendedName>
</protein>
<dbReference type="PROSITE" id="PS51782">
    <property type="entry name" value="LYSM"/>
    <property type="match status" value="2"/>
</dbReference>
<feature type="domain" description="LysM" evidence="2">
    <location>
        <begin position="85"/>
        <end position="130"/>
    </location>
</feature>
<dbReference type="InterPro" id="IPR036779">
    <property type="entry name" value="LysM_dom_sf"/>
</dbReference>
<evidence type="ECO:0000256" key="1">
    <source>
        <dbReference type="SAM" id="SignalP"/>
    </source>
</evidence>
<evidence type="ECO:0000313" key="3">
    <source>
        <dbReference type="EMBL" id="QAS51156.1"/>
    </source>
</evidence>
<dbReference type="InterPro" id="IPR018392">
    <property type="entry name" value="LysM"/>
</dbReference>
<feature type="chain" id="PRO_5019488516" description="LysM domain-containing protein" evidence="1">
    <location>
        <begin position="27"/>
        <end position="203"/>
    </location>
</feature>
<dbReference type="EMBL" id="CP026118">
    <property type="protein sequence ID" value="QAS51156.1"/>
    <property type="molecule type" value="Genomic_DNA"/>
</dbReference>
<dbReference type="SMART" id="SM00257">
    <property type="entry name" value="LysM"/>
    <property type="match status" value="2"/>
</dbReference>
<dbReference type="Pfam" id="PF01476">
    <property type="entry name" value="LysM"/>
    <property type="match status" value="2"/>
</dbReference>
<keyword evidence="1" id="KW-0732">Signal</keyword>
<accession>A0A410M8Y4</accession>
<dbReference type="Gene3D" id="3.10.350.10">
    <property type="entry name" value="LysM domain"/>
    <property type="match status" value="2"/>
</dbReference>
<dbReference type="AlphaFoldDB" id="A0A410M8Y4"/>
<dbReference type="KEGG" id="hli:HLI_02505"/>
<dbReference type="SUPFAM" id="SSF54106">
    <property type="entry name" value="LysM domain"/>
    <property type="match status" value="2"/>
</dbReference>
<feature type="domain" description="LysM" evidence="2">
    <location>
        <begin position="30"/>
        <end position="75"/>
    </location>
</feature>
<dbReference type="OrthoDB" id="308800at2"/>
<gene>
    <name evidence="3" type="ORF">HLI_02505</name>
</gene>
<evidence type="ECO:0000259" key="2">
    <source>
        <dbReference type="PROSITE" id="PS51782"/>
    </source>
</evidence>
<dbReference type="RefSeq" id="WP_128522920.1">
    <property type="nucleotide sequence ID" value="NZ_CP026118.1"/>
</dbReference>
<feature type="signal peptide" evidence="1">
    <location>
        <begin position="1"/>
        <end position="26"/>
    </location>
</feature>
<name>A0A410M8Y4_9BACI</name>
<dbReference type="PANTHER" id="PTHR33734:SF22">
    <property type="entry name" value="MEMBRANE-BOUND LYTIC MUREIN TRANSGLYCOSYLASE D"/>
    <property type="match status" value="1"/>
</dbReference>
<proteinExistence type="predicted"/>
<reference evidence="3 4" key="1">
    <citation type="submission" date="2018-01" db="EMBL/GenBank/DDBJ databases">
        <title>The whole genome sequencing and assembly of Halobacillus litoralis ERB031 strain.</title>
        <authorList>
            <person name="Lee S.-J."/>
            <person name="Park M.-K."/>
            <person name="Kim J.-Y."/>
            <person name="Lee Y.-J."/>
            <person name="Yi H."/>
            <person name="Bahn Y.-S."/>
            <person name="Kim J.F."/>
            <person name="Lee D.-W."/>
        </authorList>
    </citation>
    <scope>NUCLEOTIDE SEQUENCE [LARGE SCALE GENOMIC DNA]</scope>
    <source>
        <strain evidence="3 4">ERB 031</strain>
    </source>
</reference>
<dbReference type="Proteomes" id="UP000287756">
    <property type="component" value="Chromosome"/>
</dbReference>
<dbReference type="PANTHER" id="PTHR33734">
    <property type="entry name" value="LYSM DOMAIN-CONTAINING GPI-ANCHORED PROTEIN 2"/>
    <property type="match status" value="1"/>
</dbReference>
<dbReference type="GO" id="GO:0008932">
    <property type="term" value="F:lytic endotransglycosylase activity"/>
    <property type="evidence" value="ECO:0007669"/>
    <property type="project" value="TreeGrafter"/>
</dbReference>
<dbReference type="CDD" id="cd00118">
    <property type="entry name" value="LysM"/>
    <property type="match status" value="2"/>
</dbReference>
<evidence type="ECO:0000313" key="4">
    <source>
        <dbReference type="Proteomes" id="UP000287756"/>
    </source>
</evidence>